<keyword evidence="2 3" id="KW-0694">RNA-binding</keyword>
<dbReference type="RefSeq" id="WP_111289229.1">
    <property type="nucleotide sequence ID" value="NZ_QLIN01000023.1"/>
</dbReference>
<dbReference type="PANTHER" id="PTHR11586">
    <property type="entry name" value="TRNA-AMINOACYLATION COFACTOR ARC1 FAMILY MEMBER"/>
    <property type="match status" value="1"/>
</dbReference>
<dbReference type="InterPro" id="IPR002547">
    <property type="entry name" value="tRNA-bd_dom"/>
</dbReference>
<dbReference type="EMBL" id="QLIN01000023">
    <property type="protein sequence ID" value="RAI62558.1"/>
    <property type="molecule type" value="Genomic_DNA"/>
</dbReference>
<feature type="domain" description="TRNA-binding" evidence="4">
    <location>
        <begin position="6"/>
        <end position="109"/>
    </location>
</feature>
<dbReference type="PROSITE" id="PS50886">
    <property type="entry name" value="TRBD"/>
    <property type="match status" value="1"/>
</dbReference>
<dbReference type="NCBIfam" id="TIGR02222">
    <property type="entry name" value="chap_CsaA"/>
    <property type="match status" value="1"/>
</dbReference>
<dbReference type="GO" id="GO:0000049">
    <property type="term" value="F:tRNA binding"/>
    <property type="evidence" value="ECO:0007669"/>
    <property type="project" value="UniProtKB-UniRule"/>
</dbReference>
<evidence type="ECO:0000313" key="6">
    <source>
        <dbReference type="Proteomes" id="UP000249493"/>
    </source>
</evidence>
<name>A0A327MR51_PSEFL</name>
<dbReference type="Gene3D" id="2.40.50.140">
    <property type="entry name" value="Nucleic acid-binding proteins"/>
    <property type="match status" value="1"/>
</dbReference>
<dbReference type="SUPFAM" id="SSF50249">
    <property type="entry name" value="Nucleic acid-binding proteins"/>
    <property type="match status" value="1"/>
</dbReference>
<dbReference type="InterPro" id="IPR008231">
    <property type="entry name" value="CsaA"/>
</dbReference>
<dbReference type="CDD" id="cd02798">
    <property type="entry name" value="tRNA_bind_CsaA"/>
    <property type="match status" value="1"/>
</dbReference>
<accession>A0A327MR51</accession>
<dbReference type="Proteomes" id="UP000249493">
    <property type="component" value="Unassembled WGS sequence"/>
</dbReference>
<dbReference type="InterPro" id="IPR051270">
    <property type="entry name" value="Tyrosine-tRNA_ligase_regulator"/>
</dbReference>
<dbReference type="FunFam" id="2.40.50.140:FF:000165">
    <property type="entry name" value="Chaperone CsaA"/>
    <property type="match status" value="1"/>
</dbReference>
<comment type="caution">
    <text evidence="5">The sequence shown here is derived from an EMBL/GenBank/DDBJ whole genome shotgun (WGS) entry which is preliminary data.</text>
</comment>
<evidence type="ECO:0000256" key="3">
    <source>
        <dbReference type="PROSITE-ProRule" id="PRU00209"/>
    </source>
</evidence>
<protein>
    <submittedName>
        <fullName evidence="5">tRNA-binding protein</fullName>
    </submittedName>
</protein>
<proteinExistence type="predicted"/>
<dbReference type="AlphaFoldDB" id="A0A327MR51"/>
<reference evidence="5 6" key="1">
    <citation type="submission" date="2018-06" db="EMBL/GenBank/DDBJ databases">
        <authorList>
            <person name="Zhirakovskaya E."/>
        </authorList>
    </citation>
    <scope>NUCLEOTIDE SEQUENCE [LARGE SCALE GENOMIC DNA]</scope>
    <source>
        <strain evidence="5 6">LY3</strain>
    </source>
</reference>
<gene>
    <name evidence="5" type="ORF">DOZ80_30485</name>
</gene>
<evidence type="ECO:0000259" key="4">
    <source>
        <dbReference type="PROSITE" id="PS50886"/>
    </source>
</evidence>
<evidence type="ECO:0000256" key="1">
    <source>
        <dbReference type="ARBA" id="ARBA00022555"/>
    </source>
</evidence>
<dbReference type="PANTHER" id="PTHR11586:SF37">
    <property type="entry name" value="TRNA-BINDING DOMAIN-CONTAINING PROTEIN"/>
    <property type="match status" value="1"/>
</dbReference>
<sequence>MTPYEAFSSVDMRIGKVIKVEINEKAKKPAYKFWIDFGELGVKTTSAQYTQLYTEENLIGEHVVCVVNLGTRNIAGFASEVLMLGAENASGGVVFLKPERAVTLGQTVF</sequence>
<keyword evidence="1 3" id="KW-0820">tRNA-binding</keyword>
<dbReference type="NCBIfam" id="NF007495">
    <property type="entry name" value="PRK10089.1-4"/>
    <property type="match status" value="1"/>
</dbReference>
<evidence type="ECO:0000313" key="5">
    <source>
        <dbReference type="EMBL" id="RAI62558.1"/>
    </source>
</evidence>
<dbReference type="InterPro" id="IPR012340">
    <property type="entry name" value="NA-bd_OB-fold"/>
</dbReference>
<dbReference type="Pfam" id="PF01588">
    <property type="entry name" value="tRNA_bind"/>
    <property type="match status" value="1"/>
</dbReference>
<organism evidence="5 6">
    <name type="scientific">Pseudomonas fluorescens</name>
    <dbReference type="NCBI Taxonomy" id="294"/>
    <lineage>
        <taxon>Bacteria</taxon>
        <taxon>Pseudomonadati</taxon>
        <taxon>Pseudomonadota</taxon>
        <taxon>Gammaproteobacteria</taxon>
        <taxon>Pseudomonadales</taxon>
        <taxon>Pseudomonadaceae</taxon>
        <taxon>Pseudomonas</taxon>
    </lineage>
</organism>
<dbReference type="NCBIfam" id="NF007494">
    <property type="entry name" value="PRK10089.1-3"/>
    <property type="match status" value="1"/>
</dbReference>
<evidence type="ECO:0000256" key="2">
    <source>
        <dbReference type="ARBA" id="ARBA00022884"/>
    </source>
</evidence>